<evidence type="ECO:0000313" key="2">
    <source>
        <dbReference type="Proteomes" id="UP000251800"/>
    </source>
</evidence>
<dbReference type="OrthoDB" id="9783759at2"/>
<dbReference type="Proteomes" id="UP000251800">
    <property type="component" value="Unassembled WGS sequence"/>
</dbReference>
<name>A0A383XQX0_9GAMM</name>
<dbReference type="EMBL" id="QEQK01000014">
    <property type="protein sequence ID" value="PWN55024.1"/>
    <property type="molecule type" value="Genomic_DNA"/>
</dbReference>
<sequence length="439" mass="46781">MNRRDLLQLLGSAGLATIAPLGSTARAQSAPNRHFVFVNAGGGWDPTSLCDPKGHAERPDGRGPVNHYRADQIGTVGGTDLRYAPFPDPELATSTLRDDNPITSFDAFFQDVGPELLVINGIDTETNNHDTGSRTVWSGSEAQNQPALAALIAQAQAPDSPLAFISNGGYDYANGHIAPTRLSGTSVFRELSHPNRSNTNDNADLANEQTYFLPDAVDAAIARARADRMARLAQQSALPMRRAAANALFTVQGGDSSLSRLIEFLPGDVSSGLRGQAELAVAAFQAQVAVCANLTTGGFDTHGNHDRDATYRMAVLIDGVHHLWRSLRDAGIADRTTVLIGSDFGRTPFYNDGNGKDHWNATSLMAFGAGVAGGRVVGGTDANFTERRIDPTTLRATDDGGLRLRFAHVHRAARRLAAVDGNAVVRAYPLDAEDLDLFG</sequence>
<evidence type="ECO:0000313" key="1">
    <source>
        <dbReference type="EMBL" id="PWN55024.1"/>
    </source>
</evidence>
<dbReference type="PANTHER" id="PTHR43737">
    <property type="entry name" value="BLL7424 PROTEIN"/>
    <property type="match status" value="1"/>
</dbReference>
<keyword evidence="2" id="KW-1185">Reference proteome</keyword>
<protein>
    <submittedName>
        <fullName evidence="1">Tat pathway signal protein</fullName>
    </submittedName>
</protein>
<dbReference type="AlphaFoldDB" id="A0A383XQX0"/>
<proteinExistence type="predicted"/>
<reference evidence="1 2" key="1">
    <citation type="submission" date="2018-05" db="EMBL/GenBank/DDBJ databases">
        <title>Abyssibacter profundi OUC007T gen. nov., sp. nov, a marine bacterium isolated from seawater of the Mariana Trench.</title>
        <authorList>
            <person name="Zhou S."/>
        </authorList>
    </citation>
    <scope>NUCLEOTIDE SEQUENCE [LARGE SCALE GENOMIC DNA]</scope>
    <source>
        <strain evidence="1 2">OUC007</strain>
    </source>
</reference>
<dbReference type="Pfam" id="PF07394">
    <property type="entry name" value="DUF1501"/>
    <property type="match status" value="1"/>
</dbReference>
<organism evidence="1 2">
    <name type="scientific">Abyssibacter profundi</name>
    <dbReference type="NCBI Taxonomy" id="2182787"/>
    <lineage>
        <taxon>Bacteria</taxon>
        <taxon>Pseudomonadati</taxon>
        <taxon>Pseudomonadota</taxon>
        <taxon>Gammaproteobacteria</taxon>
        <taxon>Chromatiales</taxon>
        <taxon>Oceanococcaceae</taxon>
        <taxon>Abyssibacter</taxon>
    </lineage>
</organism>
<dbReference type="RefSeq" id="WP_109721175.1">
    <property type="nucleotide sequence ID" value="NZ_QEQK01000014.1"/>
</dbReference>
<dbReference type="InterPro" id="IPR010869">
    <property type="entry name" value="DUF1501"/>
</dbReference>
<accession>A0A383XQX0</accession>
<dbReference type="PANTHER" id="PTHR43737:SF1">
    <property type="entry name" value="DUF1501 DOMAIN-CONTAINING PROTEIN"/>
    <property type="match status" value="1"/>
</dbReference>
<gene>
    <name evidence="1" type="ORF">DEH80_14180</name>
</gene>
<comment type="caution">
    <text evidence="1">The sequence shown here is derived from an EMBL/GenBank/DDBJ whole genome shotgun (WGS) entry which is preliminary data.</text>
</comment>